<organism evidence="2 3">
    <name type="scientific">Brassicogethes aeneus</name>
    <name type="common">Rape pollen beetle</name>
    <name type="synonym">Meligethes aeneus</name>
    <dbReference type="NCBI Taxonomy" id="1431903"/>
    <lineage>
        <taxon>Eukaryota</taxon>
        <taxon>Metazoa</taxon>
        <taxon>Ecdysozoa</taxon>
        <taxon>Arthropoda</taxon>
        <taxon>Hexapoda</taxon>
        <taxon>Insecta</taxon>
        <taxon>Pterygota</taxon>
        <taxon>Neoptera</taxon>
        <taxon>Endopterygota</taxon>
        <taxon>Coleoptera</taxon>
        <taxon>Polyphaga</taxon>
        <taxon>Cucujiformia</taxon>
        <taxon>Nitidulidae</taxon>
        <taxon>Meligethinae</taxon>
        <taxon>Brassicogethes</taxon>
    </lineage>
</organism>
<evidence type="ECO:0000256" key="1">
    <source>
        <dbReference type="ARBA" id="ARBA00007099"/>
    </source>
</evidence>
<gene>
    <name evidence="2" type="ORF">MELIAE_LOCUS7052</name>
</gene>
<sequence>MISIMDRSMYGKVVPGTLNPYQCTLRNGTSPGCSKLKTRKMVPVHIVENHHEVLPFIYRDIGSRHLPVEGTTFVHFDSHPDMLIPKYMPADFVYEKQKLFDEISIENWMLPACYGGHFKHLVWVKPPWAKQMDHGAQTFLIGKEKSTGYIRLNCKENYFISECLYCHEDNLENIKEVVLEVVELGGDNNTASPKITESYKNPFILDVDLDFFSTKNPFKALYEKANAYERLKKIYDFPPPKTTSDKDIQESSEARDKQIKELEEIFNHLEENREIPNTTNSLLEDIKELHSKILEHYEDGEIDWTLVHDAGCTCDNTELPHHPSTKEEIDKMMGCFKDFVDLLRDRPVVITISRSSEDDYTPPDVVEDIQKRVLEILIEKFPTQLNFHYRDDLSEEDGQ</sequence>
<dbReference type="Proteomes" id="UP001154078">
    <property type="component" value="Chromosome 4"/>
</dbReference>
<proteinExistence type="inferred from homology"/>
<comment type="similarity">
    <text evidence="1">Belongs to the UPF0489 family.</text>
</comment>
<dbReference type="InterPro" id="IPR024131">
    <property type="entry name" value="UPF0489"/>
</dbReference>
<evidence type="ECO:0000313" key="3">
    <source>
        <dbReference type="Proteomes" id="UP001154078"/>
    </source>
</evidence>
<protein>
    <submittedName>
        <fullName evidence="2">Uncharacterized protein</fullName>
    </submittedName>
</protein>
<reference evidence="2" key="1">
    <citation type="submission" date="2021-12" db="EMBL/GenBank/DDBJ databases">
        <authorList>
            <person name="King R."/>
        </authorList>
    </citation>
    <scope>NUCLEOTIDE SEQUENCE</scope>
</reference>
<dbReference type="AlphaFoldDB" id="A0A9P0FGW4"/>
<dbReference type="OrthoDB" id="418142at2759"/>
<evidence type="ECO:0000313" key="2">
    <source>
        <dbReference type="EMBL" id="CAH0555774.1"/>
    </source>
</evidence>
<dbReference type="Pfam" id="PF12640">
    <property type="entry name" value="UPF0489"/>
    <property type="match status" value="1"/>
</dbReference>
<keyword evidence="3" id="KW-1185">Reference proteome</keyword>
<dbReference type="PANTHER" id="PTHR13225">
    <property type="entry name" value="MISEXPRESSION SUPPRESSOR OF RAS 6"/>
    <property type="match status" value="1"/>
</dbReference>
<dbReference type="EMBL" id="OV121135">
    <property type="protein sequence ID" value="CAH0555774.1"/>
    <property type="molecule type" value="Genomic_DNA"/>
</dbReference>
<name>A0A9P0FGW4_BRAAE</name>
<dbReference type="PANTHER" id="PTHR13225:SF3">
    <property type="entry name" value="UPF0489 PROTEIN C5ORF22"/>
    <property type="match status" value="1"/>
</dbReference>
<accession>A0A9P0FGW4</accession>